<dbReference type="SUPFAM" id="SSF55874">
    <property type="entry name" value="ATPase domain of HSP90 chaperone/DNA topoisomerase II/histidine kinase"/>
    <property type="match status" value="1"/>
</dbReference>
<evidence type="ECO:0000313" key="7">
    <source>
        <dbReference type="EMBL" id="MCF1597375.1"/>
    </source>
</evidence>
<dbReference type="PRINTS" id="PR00775">
    <property type="entry name" value="HEATSHOCK90"/>
</dbReference>
<dbReference type="InterPro" id="IPR001404">
    <property type="entry name" value="Hsp90_fam"/>
</dbReference>
<dbReference type="GO" id="GO:0016887">
    <property type="term" value="F:ATP hydrolysis activity"/>
    <property type="evidence" value="ECO:0007669"/>
    <property type="project" value="InterPro"/>
</dbReference>
<evidence type="ECO:0000256" key="5">
    <source>
        <dbReference type="SAM" id="MobiDB-lite"/>
    </source>
</evidence>
<keyword evidence="8" id="KW-1185">Reference proteome</keyword>
<protein>
    <submittedName>
        <fullName evidence="7">Metallophosphoesterase</fullName>
    </submittedName>
</protein>
<keyword evidence="3" id="KW-0067">ATP-binding</keyword>
<evidence type="ECO:0000256" key="2">
    <source>
        <dbReference type="ARBA" id="ARBA00022741"/>
    </source>
</evidence>
<dbReference type="InterPro" id="IPR036890">
    <property type="entry name" value="HATPase_C_sf"/>
</dbReference>
<dbReference type="InterPro" id="IPR020575">
    <property type="entry name" value="Hsp90_N"/>
</dbReference>
<dbReference type="RefSeq" id="WP_234765830.1">
    <property type="nucleotide sequence ID" value="NZ_JAKEIP010000143.1"/>
</dbReference>
<feature type="compositionally biased region" description="Basic and acidic residues" evidence="5">
    <location>
        <begin position="835"/>
        <end position="860"/>
    </location>
</feature>
<dbReference type="PANTHER" id="PTHR11528">
    <property type="entry name" value="HEAT SHOCK PROTEIN 90 FAMILY MEMBER"/>
    <property type="match status" value="1"/>
</dbReference>
<dbReference type="GO" id="GO:0005524">
    <property type="term" value="F:ATP binding"/>
    <property type="evidence" value="ECO:0007669"/>
    <property type="project" value="UniProtKB-KW"/>
</dbReference>
<evidence type="ECO:0000313" key="8">
    <source>
        <dbReference type="Proteomes" id="UP001139384"/>
    </source>
</evidence>
<dbReference type="Gene3D" id="3.30.565.10">
    <property type="entry name" value="Histidine kinase-like ATPase, C-terminal domain"/>
    <property type="match status" value="1"/>
</dbReference>
<dbReference type="AlphaFoldDB" id="A0A9X1Q1C3"/>
<keyword evidence="2" id="KW-0547">Nucleotide-binding</keyword>
<dbReference type="GO" id="GO:0051082">
    <property type="term" value="F:unfolded protein binding"/>
    <property type="evidence" value="ECO:0007669"/>
    <property type="project" value="InterPro"/>
</dbReference>
<dbReference type="Gene3D" id="3.60.21.10">
    <property type="match status" value="1"/>
</dbReference>
<proteinExistence type="inferred from homology"/>
<feature type="domain" description="Calcineurin-like phosphoesterase" evidence="6">
    <location>
        <begin position="9"/>
        <end position="246"/>
    </location>
</feature>
<comment type="caution">
    <text evidence="7">The sequence shown here is derived from an EMBL/GenBank/DDBJ whole genome shotgun (WGS) entry which is preliminary data.</text>
</comment>
<dbReference type="InterPro" id="IPR029052">
    <property type="entry name" value="Metallo-depent_PP-like"/>
</dbReference>
<dbReference type="Proteomes" id="UP001139384">
    <property type="component" value="Unassembled WGS sequence"/>
</dbReference>
<organism evidence="7 8">
    <name type="scientific">Streptomyces muensis</name>
    <dbReference type="NCBI Taxonomy" id="1077944"/>
    <lineage>
        <taxon>Bacteria</taxon>
        <taxon>Bacillati</taxon>
        <taxon>Actinomycetota</taxon>
        <taxon>Actinomycetes</taxon>
        <taxon>Kitasatosporales</taxon>
        <taxon>Streptomycetaceae</taxon>
        <taxon>Streptomyces</taxon>
    </lineage>
</organism>
<feature type="region of interest" description="Disordered" evidence="5">
    <location>
        <begin position="835"/>
        <end position="865"/>
    </location>
</feature>
<evidence type="ECO:0000259" key="6">
    <source>
        <dbReference type="Pfam" id="PF00149"/>
    </source>
</evidence>
<dbReference type="InterPro" id="IPR004843">
    <property type="entry name" value="Calcineurin-like_PHP"/>
</dbReference>
<dbReference type="SUPFAM" id="SSF56300">
    <property type="entry name" value="Metallo-dependent phosphatases"/>
    <property type="match status" value="1"/>
</dbReference>
<dbReference type="Pfam" id="PF13589">
    <property type="entry name" value="HATPase_c_3"/>
    <property type="match status" value="1"/>
</dbReference>
<evidence type="ECO:0000256" key="3">
    <source>
        <dbReference type="ARBA" id="ARBA00022840"/>
    </source>
</evidence>
<name>A0A9X1Q1C3_STRM4</name>
<dbReference type="Pfam" id="PF00149">
    <property type="entry name" value="Metallophos"/>
    <property type="match status" value="1"/>
</dbReference>
<gene>
    <name evidence="7" type="ORF">L0P92_28010</name>
</gene>
<evidence type="ECO:0000256" key="1">
    <source>
        <dbReference type="ARBA" id="ARBA00008239"/>
    </source>
</evidence>
<keyword evidence="4" id="KW-0143">Chaperone</keyword>
<dbReference type="GO" id="GO:0140662">
    <property type="term" value="F:ATP-dependent protein folding chaperone"/>
    <property type="evidence" value="ECO:0007669"/>
    <property type="project" value="InterPro"/>
</dbReference>
<evidence type="ECO:0000256" key="4">
    <source>
        <dbReference type="ARBA" id="ARBA00023186"/>
    </source>
</evidence>
<accession>A0A9X1Q1C3</accession>
<sequence>MVRNSITWWQLSDLHWPSPPEPEREQYIAVLLDHLRQVRADEGAPDFVIFTGDIAQSGKAEEYASVSDILFAPLRTIVGEHTPLLFVPGNHDMDREEADFKSARLITDLKETDAVDAFLSHERQRDNFGDPFRNYEAFVRRWGPEGTENVYHWSHEVVVAGRRCRIQGINSAWSGYYHAAESGTDDDRGRLLLSISQIPRLDEDVDYALFAQHHPFDWLHQQISAPAIQRLRLEYQAGLFGHLHDPRETGMLATPHSRLLRVPSMLLFGRPHGDYSAEFARGYARGELLFDQDRCRIRYFKYDNVHSGRFREYTDVYPEGKGAPVEILQALHHRSASMAAPQVSAPSFASLLPEIRQLQSLIPELNGLDGYSTHTLGIFQRLVELIDSEVPLTAFGDGSQVALAYVAAELTIVHRNSEVLLPGGEATGAARIMPELERLVPAAHEVTEESVSELCRLLDHLSLYEPERIRRAGDLRRCQAADCFAFLWGLARLAQLLDNPALMDADAMQVNPYRRNVLDVRRRQPSDGTLVFDLHTTDRKAFHLTAEARHLVHQYFMELENVWRGWQVVRPPVRFELNTPRWRDRSLRSHELRVDARPITRLLMGSALYGDRPHVWLRELIQNAVDATEMRAATSPMDYQPRIDVELEDAHRLVIRDNGVGMTYQQVVSQLSVLGRSGWRDSVDKSTESATDGPMIFGRFGIGFASVFSVATAVQVRTRTPDSRPVDGILVQFSTPDRPFYTDHTTCEPGTEIRVQLADSLTTTAFRDAMTDLFAYLPSSVHVSPDLRLPTSLAGFSPLDRKRKHLNGWAVQRRQGATHLGPYAADFQLDVIHDPRPHQRKESQGRWQQRDDSQRDKRPNSNELGRTSVTFCVDGIRITDHIGLHPSEGTRRSDDQVNGYLTGCHLTVDFRRNNAPVTASRNALDGDEELHKEVLKLVQTTVADMLTELIQIVQAGCASDAARRRAAYRALCDPLIGWGGIRPHAYKGWGSFHSVPELSQAAAEVYLKHCPVAVRSADGKTRYVPLADVDPDSCSVVTTAKLAQHSIFPAFARAGGLTEWIVAFEGLELNLIEEAWPHEALPTVVSEPSHLMEDFQSVLPEVREGCLWPLLRSDYALSESQVFGDALVVPLPTRGGTVKRADGVTRRRASTAPGERPRKLLNRRHPVLVAVEEFLSRRAATSASDSAAAEAEVTTWLDLLCDQVLDEDRVTVRRERWKQLRQRLRELTGDNFAQTSADALYPSWTDAPD</sequence>
<dbReference type="EMBL" id="JAKEIP010000143">
    <property type="protein sequence ID" value="MCF1597375.1"/>
    <property type="molecule type" value="Genomic_DNA"/>
</dbReference>
<reference evidence="7" key="1">
    <citation type="submission" date="2022-01" db="EMBL/GenBank/DDBJ databases">
        <title>Draft Genome Sequences of Seven Type Strains of the Genus Streptomyces.</title>
        <authorList>
            <person name="Aziz S."/>
            <person name="Coretto E."/>
            <person name="Chronakova A."/>
            <person name="Sproer C."/>
            <person name="Huber K."/>
            <person name="Nouioui I."/>
            <person name="Gross H."/>
        </authorList>
    </citation>
    <scope>NUCLEOTIDE SEQUENCE</scope>
    <source>
        <strain evidence="7">DSM 103493</strain>
    </source>
</reference>
<comment type="similarity">
    <text evidence="1">Belongs to the heat shock protein 90 family.</text>
</comment>